<name>A0A6I2L774_9BURK</name>
<dbReference type="PANTHER" id="PTHR39966:SF3">
    <property type="entry name" value="DUF438 DOMAIN-CONTAINING PROTEIN"/>
    <property type="match status" value="1"/>
</dbReference>
<comment type="caution">
    <text evidence="2">The sequence shown here is derived from an EMBL/GenBank/DDBJ whole genome shotgun (WGS) entry which is preliminary data.</text>
</comment>
<dbReference type="RefSeq" id="WP_154381969.1">
    <property type="nucleotide sequence ID" value="NZ_WKJK01000017.1"/>
</dbReference>
<dbReference type="InterPro" id="IPR012312">
    <property type="entry name" value="Hemerythrin-like"/>
</dbReference>
<accession>A0A6I2L774</accession>
<dbReference type="EMBL" id="WKJK01000017">
    <property type="protein sequence ID" value="MRW93502.1"/>
    <property type="molecule type" value="Genomic_DNA"/>
</dbReference>
<organism evidence="2 3">
    <name type="scientific">Duganella guangzhouensis</name>
    <dbReference type="NCBI Taxonomy" id="2666084"/>
    <lineage>
        <taxon>Bacteria</taxon>
        <taxon>Pseudomonadati</taxon>
        <taxon>Pseudomonadota</taxon>
        <taxon>Betaproteobacteria</taxon>
        <taxon>Burkholderiales</taxon>
        <taxon>Oxalobacteraceae</taxon>
        <taxon>Telluria group</taxon>
        <taxon>Duganella</taxon>
    </lineage>
</organism>
<dbReference type="Proteomes" id="UP000433309">
    <property type="component" value="Unassembled WGS sequence"/>
</dbReference>
<evidence type="ECO:0000259" key="1">
    <source>
        <dbReference type="Pfam" id="PF01814"/>
    </source>
</evidence>
<dbReference type="Gene3D" id="1.20.120.520">
    <property type="entry name" value="nmb1532 protein domain like"/>
    <property type="match status" value="1"/>
</dbReference>
<sequence>MQKIATYLDQDHRRCDEQYTMAESEVILRHWESAGRQFERFLALFNCHLDKEERVLFPRLDHALGNGYGPTTVMRAEHRQLREMLALMRAAIAQRDTAAYFDQADLLRILMRQHNLKEEGILYPQADFVLIKQADAVIASMKNLDHAETGSAA</sequence>
<dbReference type="AlphaFoldDB" id="A0A6I2L774"/>
<gene>
    <name evidence="2" type="ORF">GJ699_26275</name>
</gene>
<dbReference type="PANTHER" id="PTHR39966">
    <property type="entry name" value="BLL2471 PROTEIN-RELATED"/>
    <property type="match status" value="1"/>
</dbReference>
<keyword evidence="3" id="KW-1185">Reference proteome</keyword>
<evidence type="ECO:0000313" key="3">
    <source>
        <dbReference type="Proteomes" id="UP000433309"/>
    </source>
</evidence>
<dbReference type="Pfam" id="PF01814">
    <property type="entry name" value="Hemerythrin"/>
    <property type="match status" value="1"/>
</dbReference>
<evidence type="ECO:0000313" key="2">
    <source>
        <dbReference type="EMBL" id="MRW93502.1"/>
    </source>
</evidence>
<feature type="domain" description="Hemerythrin-like" evidence="1">
    <location>
        <begin position="5"/>
        <end position="126"/>
    </location>
</feature>
<protein>
    <submittedName>
        <fullName evidence="2">Hemerythrin domain-containing protein</fullName>
    </submittedName>
</protein>
<reference evidence="2 3" key="1">
    <citation type="submission" date="2019-11" db="EMBL/GenBank/DDBJ databases">
        <title>Novel species isolated from a subtropical stream in China.</title>
        <authorList>
            <person name="Lu H."/>
        </authorList>
    </citation>
    <scope>NUCLEOTIDE SEQUENCE [LARGE SCALE GENOMIC DNA]</scope>
    <source>
        <strain evidence="2 3">FT80W</strain>
    </source>
</reference>
<proteinExistence type="predicted"/>
<dbReference type="GO" id="GO:0005886">
    <property type="term" value="C:plasma membrane"/>
    <property type="evidence" value="ECO:0007669"/>
    <property type="project" value="TreeGrafter"/>
</dbReference>